<dbReference type="EMBL" id="DWZE01000059">
    <property type="protein sequence ID" value="HJA83256.1"/>
    <property type="molecule type" value="Genomic_DNA"/>
</dbReference>
<gene>
    <name evidence="1" type="ORF">H9785_04725</name>
</gene>
<reference evidence="1" key="1">
    <citation type="journal article" date="2021" name="PeerJ">
        <title>Extensive microbial diversity within the chicken gut microbiome revealed by metagenomics and culture.</title>
        <authorList>
            <person name="Gilroy R."/>
            <person name="Ravi A."/>
            <person name="Getino M."/>
            <person name="Pursley I."/>
            <person name="Horton D.L."/>
            <person name="Alikhan N.F."/>
            <person name="Baker D."/>
            <person name="Gharbi K."/>
            <person name="Hall N."/>
            <person name="Watson M."/>
            <person name="Adriaenssens E.M."/>
            <person name="Foster-Nyarko E."/>
            <person name="Jarju S."/>
            <person name="Secka A."/>
            <person name="Antonio M."/>
            <person name="Oren A."/>
            <person name="Chaudhuri R.R."/>
            <person name="La Ragione R."/>
            <person name="Hildebrand F."/>
            <person name="Pallen M.J."/>
        </authorList>
    </citation>
    <scope>NUCLEOTIDE SEQUENCE</scope>
    <source>
        <strain evidence="1">ChiHecec1B25-7008</strain>
    </source>
</reference>
<dbReference type="AlphaFoldDB" id="A0A9D2HRH4"/>
<proteinExistence type="predicted"/>
<name>A0A9D2HRH4_9BACE</name>
<dbReference type="Proteomes" id="UP000823860">
    <property type="component" value="Unassembled WGS sequence"/>
</dbReference>
<sequence>MKASISLDALFDFLQSLPLTADNKAWLADKLWESAREETTHVPGQMTTDEAKARLEASEKRMARGEYVTEEEMEDFYRTLQ</sequence>
<evidence type="ECO:0000313" key="1">
    <source>
        <dbReference type="EMBL" id="HJA83256.1"/>
    </source>
</evidence>
<protein>
    <submittedName>
        <fullName evidence="1">Uncharacterized protein</fullName>
    </submittedName>
</protein>
<organism evidence="1 2">
    <name type="scientific">Candidatus Bacteroides intestinavium</name>
    <dbReference type="NCBI Taxonomy" id="2838469"/>
    <lineage>
        <taxon>Bacteria</taxon>
        <taxon>Pseudomonadati</taxon>
        <taxon>Bacteroidota</taxon>
        <taxon>Bacteroidia</taxon>
        <taxon>Bacteroidales</taxon>
        <taxon>Bacteroidaceae</taxon>
        <taxon>Bacteroides</taxon>
    </lineage>
</organism>
<accession>A0A9D2HRH4</accession>
<reference evidence="1" key="2">
    <citation type="submission" date="2021-04" db="EMBL/GenBank/DDBJ databases">
        <authorList>
            <person name="Gilroy R."/>
        </authorList>
    </citation>
    <scope>NUCLEOTIDE SEQUENCE</scope>
    <source>
        <strain evidence="1">ChiHecec1B25-7008</strain>
    </source>
</reference>
<comment type="caution">
    <text evidence="1">The sequence shown here is derived from an EMBL/GenBank/DDBJ whole genome shotgun (WGS) entry which is preliminary data.</text>
</comment>
<evidence type="ECO:0000313" key="2">
    <source>
        <dbReference type="Proteomes" id="UP000823860"/>
    </source>
</evidence>